<sequence length="219" mass="23194">MEEERWVLLSDERRETRVRDALLAVIATAEVARQKGTLLEQSAYVYPTSLGEWLGHGVELAGNAFWQAPFVPMLLPDGGRRSDTFVARRNMVPANQGAGMVVRFGAALWSALMVAAELPLGQSDAAEAVEDAIIAEGLAVLDEVRAEHNGCSSALNHLGSAVFVLAAHLERGGEPDRQAIGKHLNLALSWLTAAIATTDVLELLGLASGDGEDAEGGDG</sequence>
<protein>
    <submittedName>
        <fullName evidence="1">Unannotated protein</fullName>
    </submittedName>
</protein>
<dbReference type="AlphaFoldDB" id="A0A6J7KRY3"/>
<name>A0A6J7KRY3_9ZZZZ</name>
<reference evidence="1" key="1">
    <citation type="submission" date="2020-05" db="EMBL/GenBank/DDBJ databases">
        <authorList>
            <person name="Chiriac C."/>
            <person name="Salcher M."/>
            <person name="Ghai R."/>
            <person name="Kavagutti S V."/>
        </authorList>
    </citation>
    <scope>NUCLEOTIDE SEQUENCE</scope>
</reference>
<gene>
    <name evidence="1" type="ORF">UFOPK3564_03915</name>
</gene>
<proteinExistence type="predicted"/>
<accession>A0A6J7KRY3</accession>
<dbReference type="EMBL" id="CAFBMK010000443">
    <property type="protein sequence ID" value="CAB4958590.1"/>
    <property type="molecule type" value="Genomic_DNA"/>
</dbReference>
<organism evidence="1">
    <name type="scientific">freshwater metagenome</name>
    <dbReference type="NCBI Taxonomy" id="449393"/>
    <lineage>
        <taxon>unclassified sequences</taxon>
        <taxon>metagenomes</taxon>
        <taxon>ecological metagenomes</taxon>
    </lineage>
</organism>
<evidence type="ECO:0000313" key="1">
    <source>
        <dbReference type="EMBL" id="CAB4958590.1"/>
    </source>
</evidence>